<evidence type="ECO:0000259" key="3">
    <source>
        <dbReference type="PROSITE" id="PS51786"/>
    </source>
</evidence>
<feature type="domain" description="Lon proteolytic" evidence="3">
    <location>
        <begin position="236"/>
        <end position="335"/>
    </location>
</feature>
<evidence type="ECO:0000313" key="4">
    <source>
        <dbReference type="EMBL" id="NYI09365.1"/>
    </source>
</evidence>
<dbReference type="InterPro" id="IPR020568">
    <property type="entry name" value="Ribosomal_Su5_D2-typ_SF"/>
</dbReference>
<dbReference type="PROSITE" id="PS51786">
    <property type="entry name" value="LON_PROTEOLYTIC"/>
    <property type="match status" value="1"/>
</dbReference>
<feature type="domain" description="PDZ" evidence="2">
    <location>
        <begin position="123"/>
        <end position="197"/>
    </location>
</feature>
<feature type="active site" evidence="1">
    <location>
        <position position="242"/>
    </location>
</feature>
<dbReference type="InterPro" id="IPR027065">
    <property type="entry name" value="Lon_Prtase"/>
</dbReference>
<dbReference type="RefSeq" id="WP_179530360.1">
    <property type="nucleotide sequence ID" value="NZ_BAAAPP010000012.1"/>
</dbReference>
<dbReference type="EMBL" id="JACBZI010000001">
    <property type="protein sequence ID" value="NYI09365.1"/>
    <property type="molecule type" value="Genomic_DNA"/>
</dbReference>
<keyword evidence="1" id="KW-0378">Hydrolase</keyword>
<dbReference type="InterPro" id="IPR008269">
    <property type="entry name" value="Lon_proteolytic"/>
</dbReference>
<evidence type="ECO:0000313" key="5">
    <source>
        <dbReference type="Proteomes" id="UP000537326"/>
    </source>
</evidence>
<dbReference type="InterPro" id="IPR001478">
    <property type="entry name" value="PDZ"/>
</dbReference>
<dbReference type="InterPro" id="IPR014721">
    <property type="entry name" value="Ribsml_uS5_D2-typ_fold_subgr"/>
</dbReference>
<dbReference type="SUPFAM" id="SSF54211">
    <property type="entry name" value="Ribosomal protein S5 domain 2-like"/>
    <property type="match status" value="1"/>
</dbReference>
<comment type="similarity">
    <text evidence="1">Belongs to the peptidase S16 family.</text>
</comment>
<dbReference type="Gene3D" id="3.30.230.10">
    <property type="match status" value="1"/>
</dbReference>
<dbReference type="SMART" id="SM00228">
    <property type="entry name" value="PDZ"/>
    <property type="match status" value="1"/>
</dbReference>
<protein>
    <recommendedName>
        <fullName evidence="1">endopeptidase La</fullName>
        <ecNumber evidence="1">3.4.21.53</ecNumber>
    </recommendedName>
</protein>
<dbReference type="GO" id="GO:0030163">
    <property type="term" value="P:protein catabolic process"/>
    <property type="evidence" value="ECO:0007669"/>
    <property type="project" value="InterPro"/>
</dbReference>
<dbReference type="Pfam" id="PF05362">
    <property type="entry name" value="Lon_C"/>
    <property type="match status" value="1"/>
</dbReference>
<comment type="catalytic activity">
    <reaction evidence="1">
        <text>Hydrolysis of proteins in presence of ATP.</text>
        <dbReference type="EC" id="3.4.21.53"/>
    </reaction>
</comment>
<dbReference type="GO" id="GO:0005524">
    <property type="term" value="F:ATP binding"/>
    <property type="evidence" value="ECO:0007669"/>
    <property type="project" value="InterPro"/>
</dbReference>
<dbReference type="GO" id="GO:0004176">
    <property type="term" value="F:ATP-dependent peptidase activity"/>
    <property type="evidence" value="ECO:0007669"/>
    <property type="project" value="UniProtKB-UniRule"/>
</dbReference>
<evidence type="ECO:0000256" key="1">
    <source>
        <dbReference type="PROSITE-ProRule" id="PRU01122"/>
    </source>
</evidence>
<dbReference type="Gene3D" id="2.30.42.10">
    <property type="match status" value="1"/>
</dbReference>
<organism evidence="4 5">
    <name type="scientific">Nocardioides marinus</name>
    <dbReference type="NCBI Taxonomy" id="374514"/>
    <lineage>
        <taxon>Bacteria</taxon>
        <taxon>Bacillati</taxon>
        <taxon>Actinomycetota</taxon>
        <taxon>Actinomycetes</taxon>
        <taxon>Propionibacteriales</taxon>
        <taxon>Nocardioidaceae</taxon>
        <taxon>Nocardioides</taxon>
    </lineage>
</organism>
<accession>A0A7Y9YF28</accession>
<dbReference type="PANTHER" id="PTHR10046">
    <property type="entry name" value="ATP DEPENDENT LON PROTEASE FAMILY MEMBER"/>
    <property type="match status" value="1"/>
</dbReference>
<dbReference type="SUPFAM" id="SSF50156">
    <property type="entry name" value="PDZ domain-like"/>
    <property type="match status" value="1"/>
</dbReference>
<dbReference type="EC" id="3.4.21.53" evidence="1"/>
<keyword evidence="1" id="KW-0645">Protease</keyword>
<name>A0A7Y9YF28_9ACTN</name>
<dbReference type="GO" id="GO:0004252">
    <property type="term" value="F:serine-type endopeptidase activity"/>
    <property type="evidence" value="ECO:0007669"/>
    <property type="project" value="UniProtKB-UniRule"/>
</dbReference>
<sequence length="352" mass="37744">MSQRTLAGLLAVPLVLALLVAALFTELPYATYAPGPTVDVLDQPGGSETIQVRGVKTYREDGQLRLTTVSVSRVDDKLSLPELLAAWWSDDEAVYPYDYVHPEDVTAEEDRREGAVSMVTSQDVAIANALRALDYDVQSTLQVAYVVPDSPADGELQVRDVLLRVNGEPITDAEMLVRSIRRTPDGESVALVVERDRKRRIVTLEPRVEDDGIKRVGFTPGQGFRFPFDVAVNIDPDIGGPSAGMIFSLAIYDTLTRGSLTGGGAVAGTGTIDLDGNVGPIGGIQQKIAGAERDGAELFLVPAANCVDALGVDDGDPRLVRVATFDDALEAVRAWGEDHDADLPSCEETPDQ</sequence>
<dbReference type="GO" id="GO:0006508">
    <property type="term" value="P:proteolysis"/>
    <property type="evidence" value="ECO:0007669"/>
    <property type="project" value="UniProtKB-KW"/>
</dbReference>
<keyword evidence="5" id="KW-1185">Reference proteome</keyword>
<gene>
    <name evidence="4" type="ORF">BKA05_000880</name>
</gene>
<evidence type="ECO:0000259" key="2">
    <source>
        <dbReference type="PROSITE" id="PS50106"/>
    </source>
</evidence>
<dbReference type="InterPro" id="IPR036034">
    <property type="entry name" value="PDZ_sf"/>
</dbReference>
<dbReference type="PROSITE" id="PS50106">
    <property type="entry name" value="PDZ"/>
    <property type="match status" value="1"/>
</dbReference>
<comment type="caution">
    <text evidence="4">The sequence shown here is derived from an EMBL/GenBank/DDBJ whole genome shotgun (WGS) entry which is preliminary data.</text>
</comment>
<dbReference type="Proteomes" id="UP000537326">
    <property type="component" value="Unassembled WGS sequence"/>
</dbReference>
<proteinExistence type="inferred from homology"/>
<dbReference type="Pfam" id="PF17820">
    <property type="entry name" value="PDZ_6"/>
    <property type="match status" value="1"/>
</dbReference>
<feature type="active site" evidence="1">
    <location>
        <position position="287"/>
    </location>
</feature>
<dbReference type="InterPro" id="IPR041489">
    <property type="entry name" value="PDZ_6"/>
</dbReference>
<dbReference type="AlphaFoldDB" id="A0A7Y9YF28"/>
<reference evidence="4 5" key="1">
    <citation type="submission" date="2020-07" db="EMBL/GenBank/DDBJ databases">
        <title>Sequencing the genomes of 1000 actinobacteria strains.</title>
        <authorList>
            <person name="Klenk H.-P."/>
        </authorList>
    </citation>
    <scope>NUCLEOTIDE SEQUENCE [LARGE SCALE GENOMIC DNA]</scope>
    <source>
        <strain evidence="4 5">DSM 18248</strain>
    </source>
</reference>
<keyword evidence="1" id="KW-0720">Serine protease</keyword>